<accession>A0AAW0Y775</accession>
<dbReference type="PANTHER" id="PTHR46321">
    <property type="entry name" value="KIF1-BINDING PROTEIN"/>
    <property type="match status" value="1"/>
</dbReference>
<dbReference type="Pfam" id="PF12309">
    <property type="entry name" value="KBP_C"/>
    <property type="match status" value="1"/>
</dbReference>
<evidence type="ECO:0000256" key="4">
    <source>
        <dbReference type="ARBA" id="ARBA00022490"/>
    </source>
</evidence>
<comment type="similarity">
    <text evidence="2">Belongs to the KIF-binding protein family.</text>
</comment>
<keyword evidence="5" id="KW-0206">Cytoskeleton</keyword>
<reference evidence="6 7" key="1">
    <citation type="journal article" date="2024" name="BMC Genomics">
        <title>Genome assembly of redclaw crayfish (Cherax quadricarinatus) provides insights into its immune adaptation and hypoxia tolerance.</title>
        <authorList>
            <person name="Liu Z."/>
            <person name="Zheng J."/>
            <person name="Li H."/>
            <person name="Fang K."/>
            <person name="Wang S."/>
            <person name="He J."/>
            <person name="Zhou D."/>
            <person name="Weng S."/>
            <person name="Chi M."/>
            <person name="Gu Z."/>
            <person name="He J."/>
            <person name="Li F."/>
            <person name="Wang M."/>
        </authorList>
    </citation>
    <scope>NUCLEOTIDE SEQUENCE [LARGE SCALE GENOMIC DNA]</scope>
    <source>
        <strain evidence="6">ZL_2023a</strain>
    </source>
</reference>
<sequence>VNTLACGRGLPLCEACFIFRQMASLEDQYQKAWQLYQEESHHDLDSEPYKSKYAAREIFEELKSRLSKQLDEDDVDDSEGAFSEEGVDGVGLTRARMAAVVYHLGVIAVETEEFSTGEEHLNKALIIIGDEGSISSGVSSATVGDAEVVAAALRGAEESLLSEVCEVSSISPTAIAPATVALAISCHNQLGILWSNRALYSTAKRHLDRANMLYDEYQKQCTKPPRTIHSLFTTCNEKESNIDDINGIDALEKLHTLTFYYLAQVYGHLGVPDKSAWYCHSTLQRQLASKDYDPIDWSINASTLAQFYQGKEQFRVARHLLASASKVLSGHEAEVDTPQEDTREVTHSRERYQQCKADVARCWGRYCLVLLEVSCDRAIPDDPQEQESVINHQPEEETLDKQLQFVQLEVSDLESEVAASPGENFDEVRPVFLAGLRWLTTARQYYTLEDHVSDHVSIIQEMSHLYKALAFFESSEERRCKMHKRRVDLLTALVQELNPQYYVHVCRQINYELAETYSAMMDNKLALVENGGSEPTPPQAKKINTLATSSIQYFLHYLDSLKDIITGEQPTVYSEDSVRPALVAWFHLGRLWSKLVATNHQTKIQNLAQSLQNYKRLVEYCDRNPHCQSLMAQELAVCREMVQLLPLKMEQLRALSR</sequence>
<evidence type="ECO:0000313" key="7">
    <source>
        <dbReference type="Proteomes" id="UP001445076"/>
    </source>
</evidence>
<dbReference type="PANTHER" id="PTHR46321:SF1">
    <property type="entry name" value="KIF-BINDING PROTEIN"/>
    <property type="match status" value="1"/>
</dbReference>
<dbReference type="EMBL" id="JARKIK010000004">
    <property type="protein sequence ID" value="KAK8752683.1"/>
    <property type="molecule type" value="Genomic_DNA"/>
</dbReference>
<gene>
    <name evidence="6" type="ORF">OTU49_006838</name>
</gene>
<evidence type="ECO:0000256" key="2">
    <source>
        <dbReference type="ARBA" id="ARBA00010305"/>
    </source>
</evidence>
<protein>
    <recommendedName>
        <fullName evidence="3">KIF-binding protein</fullName>
    </recommendedName>
</protein>
<evidence type="ECO:0000256" key="3">
    <source>
        <dbReference type="ARBA" id="ARBA00016840"/>
    </source>
</evidence>
<dbReference type="AlphaFoldDB" id="A0AAW0Y775"/>
<evidence type="ECO:0000256" key="1">
    <source>
        <dbReference type="ARBA" id="ARBA00004245"/>
    </source>
</evidence>
<evidence type="ECO:0000313" key="6">
    <source>
        <dbReference type="EMBL" id="KAK8752683.1"/>
    </source>
</evidence>
<keyword evidence="4" id="KW-0963">Cytoplasm</keyword>
<organism evidence="6 7">
    <name type="scientific">Cherax quadricarinatus</name>
    <name type="common">Australian red claw crayfish</name>
    <dbReference type="NCBI Taxonomy" id="27406"/>
    <lineage>
        <taxon>Eukaryota</taxon>
        <taxon>Metazoa</taxon>
        <taxon>Ecdysozoa</taxon>
        <taxon>Arthropoda</taxon>
        <taxon>Crustacea</taxon>
        <taxon>Multicrustacea</taxon>
        <taxon>Malacostraca</taxon>
        <taxon>Eumalacostraca</taxon>
        <taxon>Eucarida</taxon>
        <taxon>Decapoda</taxon>
        <taxon>Pleocyemata</taxon>
        <taxon>Astacidea</taxon>
        <taxon>Parastacoidea</taxon>
        <taxon>Parastacidae</taxon>
        <taxon>Cherax</taxon>
    </lineage>
</organism>
<proteinExistence type="inferred from homology"/>
<dbReference type="GO" id="GO:0021952">
    <property type="term" value="P:central nervous system projection neuron axonogenesis"/>
    <property type="evidence" value="ECO:0007669"/>
    <property type="project" value="TreeGrafter"/>
</dbReference>
<keyword evidence="7" id="KW-1185">Reference proteome</keyword>
<name>A0AAW0Y775_CHEQU</name>
<feature type="non-terminal residue" evidence="6">
    <location>
        <position position="1"/>
    </location>
</feature>
<evidence type="ECO:0000256" key="5">
    <source>
        <dbReference type="ARBA" id="ARBA00023212"/>
    </source>
</evidence>
<dbReference type="GO" id="GO:0005856">
    <property type="term" value="C:cytoskeleton"/>
    <property type="evidence" value="ECO:0007669"/>
    <property type="project" value="UniProtKB-SubCell"/>
</dbReference>
<comment type="subcellular location">
    <subcellularLocation>
        <location evidence="1">Cytoplasm</location>
        <location evidence="1">Cytoskeleton</location>
    </subcellularLocation>
</comment>
<comment type="caution">
    <text evidence="6">The sequence shown here is derived from an EMBL/GenBank/DDBJ whole genome shotgun (WGS) entry which is preliminary data.</text>
</comment>
<dbReference type="GO" id="GO:0000226">
    <property type="term" value="P:microtubule cytoskeleton organization"/>
    <property type="evidence" value="ECO:0007669"/>
    <property type="project" value="TreeGrafter"/>
</dbReference>
<dbReference type="Proteomes" id="UP001445076">
    <property type="component" value="Unassembled WGS sequence"/>
</dbReference>
<dbReference type="InterPro" id="IPR022083">
    <property type="entry name" value="KBP"/>
</dbReference>
<dbReference type="GO" id="GO:1990535">
    <property type="term" value="P:neuron projection maintenance"/>
    <property type="evidence" value="ECO:0007669"/>
    <property type="project" value="TreeGrafter"/>
</dbReference>